<accession>A0A2N0PCK1</accession>
<gene>
    <name evidence="2" type="ORF">RhiirA5_422064</name>
</gene>
<feature type="compositionally biased region" description="Polar residues" evidence="1">
    <location>
        <begin position="222"/>
        <end position="235"/>
    </location>
</feature>
<dbReference type="AlphaFoldDB" id="A0A2N0PCK1"/>
<dbReference type="Proteomes" id="UP000232722">
    <property type="component" value="Unassembled WGS sequence"/>
</dbReference>
<reference evidence="2 3" key="2">
    <citation type="submission" date="2017-09" db="EMBL/GenBank/DDBJ databases">
        <title>Extensive intraspecific genome diversity in a model arbuscular mycorrhizal fungus.</title>
        <authorList>
            <person name="Chen E.C."/>
            <person name="Morin E."/>
            <person name="Beaudet D."/>
            <person name="Noel J."/>
            <person name="Ndikumana S."/>
            <person name="Charron P."/>
            <person name="St-Onge C."/>
            <person name="Giorgi J."/>
            <person name="Grigoriev I.V."/>
            <person name="Roux C."/>
            <person name="Martin F.M."/>
            <person name="Corradi N."/>
        </authorList>
    </citation>
    <scope>NUCLEOTIDE SEQUENCE [LARGE SCALE GENOMIC DNA]</scope>
    <source>
        <strain evidence="2 3">A5</strain>
    </source>
</reference>
<evidence type="ECO:0000256" key="1">
    <source>
        <dbReference type="SAM" id="MobiDB-lite"/>
    </source>
</evidence>
<feature type="compositionally biased region" description="Polar residues" evidence="1">
    <location>
        <begin position="199"/>
        <end position="215"/>
    </location>
</feature>
<dbReference type="VEuPathDB" id="FungiDB:RhiirA1_400309"/>
<sequence>MSATSSLFAIIPTPLVSAPLIITSTTNLTVDKKRDHLFDIDHALEISMKDFNDKWIKQPKAIRSLVEIEAAKNYSPPAITSAIKEYVTLELGRWKELETVKNARLNLWNRTDNDPDSPYFIEFILQRSFSKEELQIMDNVKFGITVILMLLDPIYDQPEVSSSKVQEHMGKWDSDAVIQKWLKGKTPLEDDNIMDSDMISRNYNDNNSEEQNTTESDLKNNLGETNETALACKNS</sequence>
<organism evidence="2 3">
    <name type="scientific">Rhizophagus irregularis</name>
    <dbReference type="NCBI Taxonomy" id="588596"/>
    <lineage>
        <taxon>Eukaryota</taxon>
        <taxon>Fungi</taxon>
        <taxon>Fungi incertae sedis</taxon>
        <taxon>Mucoromycota</taxon>
        <taxon>Glomeromycotina</taxon>
        <taxon>Glomeromycetes</taxon>
        <taxon>Glomerales</taxon>
        <taxon>Glomeraceae</taxon>
        <taxon>Rhizophagus</taxon>
    </lineage>
</organism>
<name>A0A2N0PCK1_9GLOM</name>
<evidence type="ECO:0000313" key="2">
    <source>
        <dbReference type="EMBL" id="PKC04555.1"/>
    </source>
</evidence>
<dbReference type="VEuPathDB" id="FungiDB:RhiirFUN_016251"/>
<feature type="region of interest" description="Disordered" evidence="1">
    <location>
        <begin position="192"/>
        <end position="235"/>
    </location>
</feature>
<protein>
    <submittedName>
        <fullName evidence="2">Uncharacterized protein</fullName>
    </submittedName>
</protein>
<comment type="caution">
    <text evidence="2">The sequence shown here is derived from an EMBL/GenBank/DDBJ whole genome shotgun (WGS) entry which is preliminary data.</text>
</comment>
<dbReference type="VEuPathDB" id="FungiDB:FUN_025529"/>
<evidence type="ECO:0000313" key="3">
    <source>
        <dbReference type="Proteomes" id="UP000232722"/>
    </source>
</evidence>
<dbReference type="EMBL" id="LLXJ01000988">
    <property type="protein sequence ID" value="PKC04555.1"/>
    <property type="molecule type" value="Genomic_DNA"/>
</dbReference>
<reference evidence="2 3" key="1">
    <citation type="submission" date="2016-04" db="EMBL/GenBank/DDBJ databases">
        <title>Genome analyses suggest a sexual origin of heterokaryosis in a supposedly ancient asexual fungus.</title>
        <authorList>
            <person name="Ropars J."/>
            <person name="Sedzielewska K."/>
            <person name="Noel J."/>
            <person name="Charron P."/>
            <person name="Farinelli L."/>
            <person name="Marton T."/>
            <person name="Kruger M."/>
            <person name="Pelin A."/>
            <person name="Brachmann A."/>
            <person name="Corradi N."/>
        </authorList>
    </citation>
    <scope>NUCLEOTIDE SEQUENCE [LARGE SCALE GENOMIC DNA]</scope>
    <source>
        <strain evidence="2 3">A5</strain>
    </source>
</reference>
<proteinExistence type="predicted"/>